<accession>A0A5C2HBX4</accession>
<evidence type="ECO:0000313" key="13">
    <source>
        <dbReference type="EMBL" id="QEP40319.1"/>
    </source>
</evidence>
<dbReference type="Pfam" id="PF00364">
    <property type="entry name" value="Biotin_lipoyl"/>
    <property type="match status" value="2"/>
</dbReference>
<name>A0A5C2HBX4_9BACT</name>
<dbReference type="PROSITE" id="PS00189">
    <property type="entry name" value="LIPOYL"/>
    <property type="match status" value="2"/>
</dbReference>
<evidence type="ECO:0000256" key="1">
    <source>
        <dbReference type="ARBA" id="ARBA00001938"/>
    </source>
</evidence>
<dbReference type="GO" id="GO:0031405">
    <property type="term" value="F:lipoic acid binding"/>
    <property type="evidence" value="ECO:0007669"/>
    <property type="project" value="TreeGrafter"/>
</dbReference>
<dbReference type="EMBL" id="CP036246">
    <property type="protein sequence ID" value="QEP40319.1"/>
    <property type="molecule type" value="Genomic_DNA"/>
</dbReference>
<dbReference type="PANTHER" id="PTHR43178:SF2">
    <property type="entry name" value="DIHYDROLIPOYLLYSINE-RESIDUE ACETYLTRANSFERASE COMPONENT OF PYRUVATE DEHYDROGENASE COMPLEX"/>
    <property type="match status" value="1"/>
</dbReference>
<reference evidence="13 14" key="2">
    <citation type="submission" date="2019-09" db="EMBL/GenBank/DDBJ databases">
        <title>Taxonomic note: a critical rebuttal of the proposed division of the genus Arcobacter into six genera, emended descriptions of Arcobacter anaerophilus and the genus Arcobacter, and an assessment of genus-level boundaries for Epsilonproteobacteria using in silico genomic comparator tools.</title>
        <authorList>
            <person name="On S.L.W."/>
            <person name="Miller W.G."/>
            <person name="Biggs P."/>
            <person name="Cornelius A."/>
            <person name="Vandamme P."/>
        </authorList>
    </citation>
    <scope>NUCLEOTIDE SEQUENCE [LARGE SCALE GENOMIC DNA]</scope>
    <source>
        <strain evidence="13 14">CCUG 56899</strain>
    </source>
</reference>
<dbReference type="FunFam" id="3.30.559.10:FF:000004">
    <property type="entry name" value="Acetyltransferase component of pyruvate dehydrogenase complex"/>
    <property type="match status" value="1"/>
</dbReference>
<dbReference type="Gene3D" id="4.10.320.10">
    <property type="entry name" value="E3-binding domain"/>
    <property type="match status" value="1"/>
</dbReference>
<dbReference type="PROSITE" id="PS51826">
    <property type="entry name" value="PSBD"/>
    <property type="match status" value="1"/>
</dbReference>
<comment type="similarity">
    <text evidence="2 9">Belongs to the 2-oxoacid dehydrogenase family.</text>
</comment>
<evidence type="ECO:0000256" key="9">
    <source>
        <dbReference type="RuleBase" id="RU003423"/>
    </source>
</evidence>
<dbReference type="CDD" id="cd06849">
    <property type="entry name" value="lipoyl_domain"/>
    <property type="match status" value="2"/>
</dbReference>
<feature type="domain" description="Lipoyl-binding" evidence="11">
    <location>
        <begin position="123"/>
        <end position="197"/>
    </location>
</feature>
<keyword evidence="5 9" id="KW-0450">Lipoyl</keyword>
<proteinExistence type="inferred from homology"/>
<protein>
    <recommendedName>
        <fullName evidence="9">Dihydrolipoamide acetyltransferase component of pyruvate dehydrogenase complex</fullName>
        <ecNumber evidence="9">2.3.1.-</ecNumber>
    </recommendedName>
</protein>
<dbReference type="InterPro" id="IPR004167">
    <property type="entry name" value="PSBD"/>
</dbReference>
<gene>
    <name evidence="13" type="primary">aceF</name>
    <name evidence="13" type="ORF">APORC_0704</name>
</gene>
<keyword evidence="13" id="KW-0670">Pyruvate</keyword>
<sequence>MANIKEIFIPDLGADKDVDLIDIMVKVGDIVEIEDGLITLETEKASMDVPTPYKGKITEILVKVGDKVNSGDLIAKVEVLEENSVETVKNEASSSVKVEEEKVETTTQAPTQFVKEQIIKSVVEEVIVPDLGAEKDVDLIDIMINVGDIIVKDYSIITLETEKASMDVPAPFGGEVIELFVKKGQKINSGDLIAKVIKTVVIEDKVPTPAPQTSSNNSEKEIKKESSTPTLQELAARSIDQEESKVLSKKSTKVYASPSVRKIAREFGVDLGFVKGSAKKGRILVEDIKAYVKEQLNKPASATGVGFGFNLPETKEIDFSLFGKIERVELSKVQKVSGPFLHKNYLSAPHVTQFDEADITELEEFRKSQNAIAKDFKLSPLVFIIKAVEKALKLHPRFNSSLSSDGQELIMKQYFNIGVAVDTPNGLLVPVIKNVDKKGFKDIAIELAELSKKARDGKLTSADMSGGCFTISSLGGIGGTYFTPIINSPEVAILGVSKSSIKPIYDGVEFKPRLILPLSLSYDHKVIDGADGARFTTTLSQILSDLRLLSL</sequence>
<dbReference type="Gene3D" id="3.30.559.10">
    <property type="entry name" value="Chloramphenicol acetyltransferase-like domain"/>
    <property type="match status" value="1"/>
</dbReference>
<evidence type="ECO:0000256" key="5">
    <source>
        <dbReference type="ARBA" id="ARBA00022823"/>
    </source>
</evidence>
<dbReference type="GO" id="GO:0004742">
    <property type="term" value="F:dihydrolipoyllysine-residue acetyltransferase activity"/>
    <property type="evidence" value="ECO:0007669"/>
    <property type="project" value="UniProtKB-EC"/>
</dbReference>
<feature type="domain" description="Lipoyl-binding" evidence="11">
    <location>
        <begin position="4"/>
        <end position="78"/>
    </location>
</feature>
<evidence type="ECO:0000256" key="2">
    <source>
        <dbReference type="ARBA" id="ARBA00007317"/>
    </source>
</evidence>
<dbReference type="GO" id="GO:0005737">
    <property type="term" value="C:cytoplasm"/>
    <property type="evidence" value="ECO:0007669"/>
    <property type="project" value="TreeGrafter"/>
</dbReference>
<dbReference type="Pfam" id="PF00198">
    <property type="entry name" value="2-oxoacid_dh"/>
    <property type="match status" value="1"/>
</dbReference>
<dbReference type="SUPFAM" id="SSF52777">
    <property type="entry name" value="CoA-dependent acyltransferases"/>
    <property type="match status" value="1"/>
</dbReference>
<dbReference type="InterPro" id="IPR003016">
    <property type="entry name" value="2-oxoA_DH_lipoyl-BS"/>
</dbReference>
<dbReference type="PANTHER" id="PTHR43178">
    <property type="entry name" value="DIHYDROLIPOAMIDE ACETYLTRANSFERASE COMPONENT OF PYRUVATE DEHYDROGENASE COMPLEX"/>
    <property type="match status" value="1"/>
</dbReference>
<feature type="domain" description="Peripheral subunit-binding (PSBD)" evidence="12">
    <location>
        <begin position="255"/>
        <end position="292"/>
    </location>
</feature>
<evidence type="ECO:0000256" key="7">
    <source>
        <dbReference type="ARBA" id="ARBA00025211"/>
    </source>
</evidence>
<comment type="catalytic activity">
    <reaction evidence="8">
        <text>N(6)-[(R)-dihydrolipoyl]-L-lysyl-[protein] + acetyl-CoA = N(6)-[(R)-S(8)-acetyldihydrolipoyl]-L-lysyl-[protein] + CoA</text>
        <dbReference type="Rhea" id="RHEA:17017"/>
        <dbReference type="Rhea" id="RHEA-COMP:10475"/>
        <dbReference type="Rhea" id="RHEA-COMP:10478"/>
        <dbReference type="ChEBI" id="CHEBI:57287"/>
        <dbReference type="ChEBI" id="CHEBI:57288"/>
        <dbReference type="ChEBI" id="CHEBI:83100"/>
        <dbReference type="ChEBI" id="CHEBI:83111"/>
        <dbReference type="EC" id="2.3.1.12"/>
    </reaction>
</comment>
<keyword evidence="4 9" id="KW-0808">Transferase</keyword>
<reference evidence="13 14" key="1">
    <citation type="submission" date="2019-09" db="EMBL/GenBank/DDBJ databases">
        <title>Complete genome sequencing of four Arcobacter species reveals a diverse suite of mobile elements.</title>
        <authorList>
            <person name="Miller W.G."/>
            <person name="Yee E."/>
            <person name="Bono J.L."/>
        </authorList>
    </citation>
    <scope>NUCLEOTIDE SEQUENCE [LARGE SCALE GENOMIC DNA]</scope>
    <source>
        <strain evidence="13 14">CCUG 56899</strain>
    </source>
</reference>
<dbReference type="GO" id="GO:0006086">
    <property type="term" value="P:pyruvate decarboxylation to acetyl-CoA"/>
    <property type="evidence" value="ECO:0007669"/>
    <property type="project" value="TreeGrafter"/>
</dbReference>
<dbReference type="SUPFAM" id="SSF51230">
    <property type="entry name" value="Single hybrid motif"/>
    <property type="match status" value="2"/>
</dbReference>
<organism evidence="13 14">
    <name type="scientific">Arcobacter porcinus</name>
    <dbReference type="NCBI Taxonomy" id="1935204"/>
    <lineage>
        <taxon>Bacteria</taxon>
        <taxon>Pseudomonadati</taxon>
        <taxon>Campylobacterota</taxon>
        <taxon>Epsilonproteobacteria</taxon>
        <taxon>Campylobacterales</taxon>
        <taxon>Arcobacteraceae</taxon>
        <taxon>Arcobacter</taxon>
    </lineage>
</organism>
<dbReference type="Pfam" id="PF02817">
    <property type="entry name" value="E3_binding"/>
    <property type="match status" value="1"/>
</dbReference>
<comment type="cofactor">
    <cofactor evidence="1 9">
        <name>(R)-lipoate</name>
        <dbReference type="ChEBI" id="CHEBI:83088"/>
    </cofactor>
</comment>
<dbReference type="AlphaFoldDB" id="A0A5C2HBX4"/>
<evidence type="ECO:0000256" key="4">
    <source>
        <dbReference type="ARBA" id="ARBA00022679"/>
    </source>
</evidence>
<evidence type="ECO:0000313" key="14">
    <source>
        <dbReference type="Proteomes" id="UP000322644"/>
    </source>
</evidence>
<dbReference type="RefSeq" id="WP_066173467.1">
    <property type="nucleotide sequence ID" value="NZ_CP036246.2"/>
</dbReference>
<dbReference type="InterPro" id="IPR001078">
    <property type="entry name" value="2-oxoacid_DH_actylTfrase"/>
</dbReference>
<dbReference type="Proteomes" id="UP000322644">
    <property type="component" value="Chromosome"/>
</dbReference>
<evidence type="ECO:0000256" key="8">
    <source>
        <dbReference type="ARBA" id="ARBA00048370"/>
    </source>
</evidence>
<comment type="subunit">
    <text evidence="3">Forms a 24-polypeptide structural core with octahedral symmetry.</text>
</comment>
<dbReference type="InterPro" id="IPR050743">
    <property type="entry name" value="2-oxoacid_DH_E2_comp"/>
</dbReference>
<dbReference type="KEGG" id="apoc:APORC_0704"/>
<evidence type="ECO:0000259" key="12">
    <source>
        <dbReference type="PROSITE" id="PS51826"/>
    </source>
</evidence>
<dbReference type="EC" id="2.3.1.-" evidence="9"/>
<evidence type="ECO:0000256" key="3">
    <source>
        <dbReference type="ARBA" id="ARBA00011484"/>
    </source>
</evidence>
<dbReference type="InterPro" id="IPR000089">
    <property type="entry name" value="Biotin_lipoyl"/>
</dbReference>
<comment type="function">
    <text evidence="7">The pyruvate dehydrogenase complex catalyzes the overall conversion of pyruvate to acetyl-CoA and CO(2). It contains multiple copies of three enzymatic components: pyruvate dehydrogenase (E1), dihydrolipoamide acetyltransferase (E2) and lipoamide dehydrogenase (E3).</text>
</comment>
<evidence type="ECO:0000256" key="6">
    <source>
        <dbReference type="ARBA" id="ARBA00023315"/>
    </source>
</evidence>
<feature type="region of interest" description="Disordered" evidence="10">
    <location>
        <begin position="207"/>
        <end position="229"/>
    </location>
</feature>
<dbReference type="PROSITE" id="PS50968">
    <property type="entry name" value="BIOTINYL_LIPOYL"/>
    <property type="match status" value="2"/>
</dbReference>
<dbReference type="InterPro" id="IPR036625">
    <property type="entry name" value="E3-bd_dom_sf"/>
</dbReference>
<evidence type="ECO:0000259" key="11">
    <source>
        <dbReference type="PROSITE" id="PS50968"/>
    </source>
</evidence>
<dbReference type="InterPro" id="IPR011053">
    <property type="entry name" value="Single_hybrid_motif"/>
</dbReference>
<evidence type="ECO:0000256" key="10">
    <source>
        <dbReference type="SAM" id="MobiDB-lite"/>
    </source>
</evidence>
<dbReference type="InterPro" id="IPR023213">
    <property type="entry name" value="CAT-like_dom_sf"/>
</dbReference>
<keyword evidence="6 9" id="KW-0012">Acyltransferase</keyword>
<dbReference type="Gene3D" id="2.40.50.100">
    <property type="match status" value="2"/>
</dbReference>
<dbReference type="SUPFAM" id="SSF47005">
    <property type="entry name" value="Peripheral subunit-binding domain of 2-oxo acid dehydrogenase complex"/>
    <property type="match status" value="1"/>
</dbReference>